<evidence type="ECO:0000313" key="2">
    <source>
        <dbReference type="Proteomes" id="UP000789508"/>
    </source>
</evidence>
<dbReference type="AlphaFoldDB" id="A0A9N9DRE2"/>
<dbReference type="EMBL" id="CAJVPS010009365">
    <property type="protein sequence ID" value="CAG8649652.1"/>
    <property type="molecule type" value="Genomic_DNA"/>
</dbReference>
<protein>
    <submittedName>
        <fullName evidence="1">12646_t:CDS:1</fullName>
    </submittedName>
</protein>
<name>A0A9N9DRE2_9GLOM</name>
<reference evidence="1" key="1">
    <citation type="submission" date="2021-06" db="EMBL/GenBank/DDBJ databases">
        <authorList>
            <person name="Kallberg Y."/>
            <person name="Tangrot J."/>
            <person name="Rosling A."/>
        </authorList>
    </citation>
    <scope>NUCLEOTIDE SEQUENCE</scope>
    <source>
        <strain evidence="1">FL130A</strain>
    </source>
</reference>
<keyword evidence="2" id="KW-1185">Reference proteome</keyword>
<feature type="non-terminal residue" evidence="1">
    <location>
        <position position="1"/>
    </location>
</feature>
<accession>A0A9N9DRE2</accession>
<dbReference type="Proteomes" id="UP000789508">
    <property type="component" value="Unassembled WGS sequence"/>
</dbReference>
<comment type="caution">
    <text evidence="1">The sequence shown here is derived from an EMBL/GenBank/DDBJ whole genome shotgun (WGS) entry which is preliminary data.</text>
</comment>
<sequence>VQKSWPTTPNNKREIIHKNTTFKTKIQTAKQTGQIKAKLLKRTNLKKKALKLLA</sequence>
<organism evidence="1 2">
    <name type="scientific">Ambispora leptoticha</name>
    <dbReference type="NCBI Taxonomy" id="144679"/>
    <lineage>
        <taxon>Eukaryota</taxon>
        <taxon>Fungi</taxon>
        <taxon>Fungi incertae sedis</taxon>
        <taxon>Mucoromycota</taxon>
        <taxon>Glomeromycotina</taxon>
        <taxon>Glomeromycetes</taxon>
        <taxon>Archaeosporales</taxon>
        <taxon>Ambisporaceae</taxon>
        <taxon>Ambispora</taxon>
    </lineage>
</organism>
<gene>
    <name evidence="1" type="ORF">ALEPTO_LOCUS9969</name>
</gene>
<evidence type="ECO:0000313" key="1">
    <source>
        <dbReference type="EMBL" id="CAG8649652.1"/>
    </source>
</evidence>
<proteinExistence type="predicted"/>